<proteinExistence type="predicted"/>
<keyword evidence="2" id="KW-0472">Membrane</keyword>
<accession>A0A7R9U806</accession>
<evidence type="ECO:0000313" key="3">
    <source>
        <dbReference type="EMBL" id="CAD8257744.1"/>
    </source>
</evidence>
<feature type="transmembrane region" description="Helical" evidence="2">
    <location>
        <begin position="145"/>
        <end position="166"/>
    </location>
</feature>
<reference evidence="3" key="1">
    <citation type="submission" date="2021-01" db="EMBL/GenBank/DDBJ databases">
        <authorList>
            <person name="Corre E."/>
            <person name="Pelletier E."/>
            <person name="Niang G."/>
            <person name="Scheremetjew M."/>
            <person name="Finn R."/>
            <person name="Kale V."/>
            <person name="Holt S."/>
            <person name="Cochrane G."/>
            <person name="Meng A."/>
            <person name="Brown T."/>
            <person name="Cohen L."/>
        </authorList>
    </citation>
    <scope>NUCLEOTIDE SEQUENCE</scope>
    <source>
        <strain evidence="3">CCMP2078</strain>
    </source>
</reference>
<feature type="region of interest" description="Disordered" evidence="1">
    <location>
        <begin position="1"/>
        <end position="24"/>
    </location>
</feature>
<evidence type="ECO:0000256" key="2">
    <source>
        <dbReference type="SAM" id="Phobius"/>
    </source>
</evidence>
<keyword evidence="2" id="KW-0812">Transmembrane</keyword>
<organism evidence="3">
    <name type="scientific">Pinguiococcus pyrenoidosus</name>
    <dbReference type="NCBI Taxonomy" id="172671"/>
    <lineage>
        <taxon>Eukaryota</taxon>
        <taxon>Sar</taxon>
        <taxon>Stramenopiles</taxon>
        <taxon>Ochrophyta</taxon>
        <taxon>Pinguiophyceae</taxon>
        <taxon>Pinguiochrysidales</taxon>
        <taxon>Pinguiochrysidaceae</taxon>
        <taxon>Pinguiococcus</taxon>
    </lineage>
</organism>
<keyword evidence="2" id="KW-1133">Transmembrane helix</keyword>
<evidence type="ECO:0000256" key="1">
    <source>
        <dbReference type="SAM" id="MobiDB-lite"/>
    </source>
</evidence>
<protein>
    <submittedName>
        <fullName evidence="3">Uncharacterized protein</fullName>
    </submittedName>
</protein>
<name>A0A7R9U806_9STRA</name>
<sequence>MASWSDDRKRRSSGKDPKKEAARFEEARSRLQAYLAALKQDETFQDYMKDEAVKRAIGHWTNTARLPPDEAQELVRERRVAAVFMRLRQLQELARDAGKSEAEAFQLFLGRGDVAKAAEREEQGRAEGGQTKAEEPSWQLMFARAVIKMVLMGLFAAAFMTLSKYIGGEPRGSGSGRVGSDEM</sequence>
<dbReference type="EMBL" id="HBEA01009418">
    <property type="protein sequence ID" value="CAD8257744.1"/>
    <property type="molecule type" value="Transcribed_RNA"/>
</dbReference>
<gene>
    <name evidence="3" type="ORF">PPYR1160_LOCUS7241</name>
</gene>
<dbReference type="AlphaFoldDB" id="A0A7R9U806"/>